<reference evidence="2 3" key="1">
    <citation type="journal article" date="2001" name="Nature">
        <title>Initial sequencing and analysis of the human genome.</title>
        <authorList>
            <consortium name="International Human Genome Sequencing Consortium"/>
            <person name="Lander E.S."/>
            <person name="Linton L.M."/>
            <person name="Birren B."/>
            <person name="Nusbaum C."/>
            <person name="Zody M.C."/>
            <person name="Baldwin J."/>
            <person name="Devon K."/>
            <person name="Dewar K."/>
            <person name="Doyle M."/>
            <person name="FitzHugh W."/>
            <person name="Funke R."/>
            <person name="Gage D."/>
            <person name="Harris K."/>
            <person name="Heaford A."/>
            <person name="Howland J."/>
            <person name="Kann L."/>
            <person name="Lehoczky J."/>
            <person name="LeVine R."/>
            <person name="McEwan P."/>
            <person name="McKernan K."/>
            <person name="Meldrim J."/>
            <person name="Mesirov J.P."/>
            <person name="Miranda C."/>
            <person name="Morris W."/>
            <person name="Naylor J."/>
            <person name="Raymond C."/>
            <person name="Rosetti M."/>
            <person name="Santos R."/>
            <person name="Sheridan A."/>
            <person name="Sougnez C."/>
            <person name="Stange-Thomann N."/>
            <person name="Stojanovic N."/>
            <person name="Subramanian A."/>
            <person name="Wyman D."/>
            <person name="Rogers J."/>
            <person name="Sulston J."/>
            <person name="Ainscough R."/>
            <person name="Beck S."/>
            <person name="Bentley D."/>
            <person name="Burton J."/>
            <person name="Clee C."/>
            <person name="Carter N."/>
            <person name="Coulson A."/>
            <person name="Deadman R."/>
            <person name="Deloukas P."/>
            <person name="Dunham A."/>
            <person name="Dunham I."/>
            <person name="Durbin R."/>
            <person name="French L."/>
            <person name="Grafham D."/>
            <person name="Gregory S."/>
            <person name="Hubbard T."/>
            <person name="Humphray S."/>
            <person name="Hunt A."/>
            <person name="Jones M."/>
            <person name="Lloyd C."/>
            <person name="McMurray A."/>
            <person name="Matthews L."/>
            <person name="Mercer S."/>
            <person name="Milne S."/>
            <person name="Mullikin J.C."/>
            <person name="Mungall A."/>
            <person name="Plumb R."/>
            <person name="Ross M."/>
            <person name="Shownkeen R."/>
            <person name="Sims S."/>
            <person name="Waterston R.H."/>
            <person name="Wilson R.K."/>
            <person name="Hillier L.W."/>
            <person name="McPherson J.D."/>
            <person name="Marra M.A."/>
            <person name="Mardis E.R."/>
            <person name="Fulton L.A."/>
            <person name="Chinwalla A.T."/>
            <person name="Pepin K.H."/>
            <person name="Gish W.R."/>
            <person name="Chissoe S.L."/>
            <person name="Wendl M.C."/>
            <person name="Delehaunty K.D."/>
            <person name="Miner T.L."/>
            <person name="Delehaunty A."/>
            <person name="Kramer J.B."/>
            <person name="Cook L.L."/>
            <person name="Fulton R.S."/>
            <person name="Johnson D.L."/>
            <person name="Minx P.J."/>
            <person name="Clifton S.W."/>
            <person name="Hawkins T."/>
            <person name="Branscomb E."/>
            <person name="Predki P."/>
            <person name="Richardson P."/>
            <person name="Wenning S."/>
            <person name="Slezak T."/>
            <person name="Doggett N."/>
            <person name="Cheng J.F."/>
            <person name="Olsen A."/>
            <person name="Lucas S."/>
            <person name="Elkin C."/>
            <person name="Uberbacher E."/>
            <person name="Frazier M."/>
            <person name="Gibbs R.A."/>
            <person name="Muzny D.M."/>
            <person name="Scherer S.E."/>
            <person name="Bouck J.B."/>
            <person name="Sodergren E.J."/>
            <person name="Worley K.C."/>
            <person name="Rives C.M."/>
            <person name="Gorrell J.H."/>
            <person name="Metzker M.L."/>
            <person name="Naylor S.L."/>
            <person name="Kucherlapati R.S."/>
            <person name="Nelson D.L."/>
            <person name="Weinstock G.M."/>
            <person name="Sakaki Y."/>
            <person name="Fujiyama A."/>
            <person name="Hattori M."/>
            <person name="Yada T."/>
            <person name="Toyoda A."/>
            <person name="Itoh T."/>
            <person name="Kawagoe C."/>
            <person name="Watanabe H."/>
            <person name="Totoki Y."/>
            <person name="Taylor T."/>
            <person name="Weissenbach J."/>
            <person name="Heilig R."/>
            <person name="Saurin W."/>
            <person name="Artiguenave F."/>
            <person name="Brottier P."/>
            <person name="Bruls T."/>
            <person name="Pelletier E."/>
            <person name="Robert C."/>
            <person name="Wincker P."/>
            <person name="Smith D.R."/>
            <person name="Doucette-Stamm L."/>
            <person name="Rubenfield M."/>
            <person name="Weinstock K."/>
            <person name="Lee H.M."/>
            <person name="Dubois J."/>
            <person name="Rosenthal A."/>
            <person name="Platzer M."/>
            <person name="Nyakatura G."/>
            <person name="Taudien S."/>
            <person name="Rump A."/>
            <person name="Yang H."/>
            <person name="Yu J."/>
            <person name="Wang J."/>
            <person name="Huang G."/>
            <person name="Gu J."/>
            <person name="Hood L."/>
            <person name="Rowen L."/>
            <person name="Madan A."/>
            <person name="Qin S."/>
            <person name="Davis R.W."/>
            <person name="Federspiel N.A."/>
            <person name="Abola A.P."/>
            <person name="Proctor M.J."/>
            <person name="Myers R.M."/>
            <person name="Schmutz J."/>
            <person name="Dickson M."/>
            <person name="Grimwood J."/>
            <person name="Cox D.R."/>
            <person name="Olson M.V."/>
            <person name="Kaul R."/>
            <person name="Raymond C."/>
            <person name="Shimizu N."/>
            <person name="Kawasaki K."/>
            <person name="Minoshima S."/>
            <person name="Evans G.A."/>
            <person name="Athanasiou M."/>
            <person name="Schultz R."/>
            <person name="Roe B.A."/>
            <person name="Chen F."/>
            <person name="Pan H."/>
            <person name="Ramser J."/>
            <person name="Lehrach H."/>
            <person name="Reinhardt R."/>
            <person name="McCombie W.R."/>
            <person name="de la Bastide M."/>
            <person name="Dedhia N."/>
            <person name="Blocker H."/>
            <person name="Hornischer K."/>
            <person name="Nordsiek G."/>
            <person name="Agarwala R."/>
            <person name="Aravind L."/>
            <person name="Bailey J.A."/>
            <person name="Bateman A."/>
            <person name="Batzoglou S."/>
            <person name="Birney E."/>
            <person name="Bork P."/>
            <person name="Brown D.G."/>
            <person name="Burge C.B."/>
            <person name="Cerutti L."/>
            <person name="Chen H.C."/>
            <person name="Church D."/>
            <person name="Clamp M."/>
            <person name="Copley R.R."/>
            <person name="Doerks T."/>
            <person name="Eddy S.R."/>
            <person name="Eichler E.E."/>
            <person name="Furey T.S."/>
            <person name="Galagan J."/>
            <person name="Gilbert J.G."/>
            <person name="Harmon C."/>
            <person name="Hayashizaki Y."/>
            <person name="Haussler D."/>
            <person name="Hermjakob H."/>
            <person name="Hokamp K."/>
            <person name="Jang W."/>
            <person name="Johnson L.S."/>
            <person name="Jones T.A."/>
            <person name="Kasif S."/>
            <person name="Kaspryzk A."/>
            <person name="Kennedy S."/>
            <person name="Kent W.J."/>
            <person name="Kitts P."/>
            <person name="Koonin E.V."/>
            <person name="Korf I."/>
            <person name="Kulp D."/>
            <person name="Lancet D."/>
            <person name="Lowe T.M."/>
            <person name="McLysaght A."/>
            <person name="Mikkelsen T."/>
            <person name="Moran J.V."/>
            <person name="Mulder N."/>
            <person name="Pollara V.J."/>
            <person name="Ponting C.P."/>
            <person name="Schuler G."/>
            <person name="Schultz J."/>
            <person name="Slater G."/>
            <person name="Smit A.F."/>
            <person name="Stupka E."/>
            <person name="Szustakowski J."/>
            <person name="Thierry-Mieg D."/>
            <person name="Thierry-Mieg J."/>
            <person name="Wagner L."/>
            <person name="Wallis J."/>
            <person name="Wheeler R."/>
            <person name="Williams A."/>
            <person name="Wolf Y.I."/>
            <person name="Wolfe K.H."/>
            <person name="Yang S.P."/>
            <person name="Yeh R.F."/>
            <person name="Collins F."/>
            <person name="Guyer M.S."/>
            <person name="Peterson J."/>
            <person name="Felsenfeld A."/>
            <person name="Wetterstrand K.A."/>
            <person name="Patrinos A."/>
            <person name="Morgan M.J."/>
            <person name="de Jong P."/>
            <person name="Catanese J.J."/>
            <person name="Osoegawa K."/>
            <person name="Shizuya H."/>
            <person name="Choi S."/>
            <person name="Chen Y.J."/>
        </authorList>
    </citation>
    <scope>NUCLEOTIDE SEQUENCE [LARGE SCALE GENOMIC DNA]</scope>
</reference>
<dbReference type="EMBL" id="AL136445">
    <property type="status" value="NOT_ANNOTATED_CDS"/>
    <property type="molecule type" value="Genomic_DNA"/>
</dbReference>
<dbReference type="HGNC" id="HGNC:2196">
    <property type="gene designation" value="COL19A1"/>
</dbReference>
<dbReference type="ChiTaRS" id="COL19A1">
    <property type="organism name" value="human"/>
</dbReference>
<organism evidence="2 3">
    <name type="scientific">Homo sapiens</name>
    <name type="common">Human</name>
    <dbReference type="NCBI Taxonomy" id="9606"/>
    <lineage>
        <taxon>Eukaryota</taxon>
        <taxon>Metazoa</taxon>
        <taxon>Chordata</taxon>
        <taxon>Craniata</taxon>
        <taxon>Vertebrata</taxon>
        <taxon>Euteleostomi</taxon>
        <taxon>Mammalia</taxon>
        <taxon>Eutheria</taxon>
        <taxon>Euarchontoglires</taxon>
        <taxon>Primates</taxon>
        <taxon>Haplorrhini</taxon>
        <taxon>Catarrhini</taxon>
        <taxon>Hominidae</taxon>
        <taxon>Homo</taxon>
    </lineage>
</organism>
<dbReference type="EMBL" id="AL133388">
    <property type="status" value="NOT_ANNOTATED_CDS"/>
    <property type="molecule type" value="Genomic_DNA"/>
</dbReference>
<proteinExistence type="predicted"/>
<evidence type="ECO:0000256" key="1">
    <source>
        <dbReference type="SAM" id="SignalP"/>
    </source>
</evidence>
<reference evidence="2 3" key="3">
    <citation type="journal article" date="2004" name="Nature">
        <title>Finishing the euchromatic sequence of the human genome.</title>
        <authorList>
            <consortium name="International Human Genome Sequencing Consortium"/>
        </authorList>
    </citation>
    <scope>NUCLEOTIDE SEQUENCE [LARGE SCALE GENOMIC DNA]</scope>
</reference>
<dbReference type="EMBL" id="AL359539">
    <property type="status" value="NOT_ANNOTATED_CDS"/>
    <property type="molecule type" value="Genomic_DNA"/>
</dbReference>
<dbReference type="AlphaFoldDB" id="A0A087WVJ7"/>
<feature type="signal peptide" evidence="1">
    <location>
        <begin position="1"/>
        <end position="22"/>
    </location>
</feature>
<dbReference type="OrthoDB" id="5983381at2759"/>
<dbReference type="VEuPathDB" id="HostDB:ENSG00000082293"/>
<keyword evidence="3" id="KW-1185">Reference proteome</keyword>
<dbReference type="Antibodypedia" id="31201">
    <property type="antibodies" value="199 antibodies from 27 providers"/>
</dbReference>
<reference evidence="2" key="5">
    <citation type="submission" date="2025-09" db="UniProtKB">
        <authorList>
            <consortium name="Ensembl"/>
        </authorList>
    </citation>
    <scope>IDENTIFICATION</scope>
</reference>
<dbReference type="HOGENOM" id="CLU_2941103_0_0_1"/>
<dbReference type="UCSC" id="uc063pjy.1">
    <property type="organism name" value="human"/>
</dbReference>
<reference evidence="2" key="4">
    <citation type="submission" date="2025-08" db="UniProtKB">
        <authorList>
            <consortium name="Ensembl"/>
        </authorList>
    </citation>
    <scope>IDENTIFICATION</scope>
</reference>
<evidence type="ECO:0000313" key="3">
    <source>
        <dbReference type="Proteomes" id="UP000005640"/>
    </source>
</evidence>
<reference evidence="2 3" key="2">
    <citation type="journal article" date="2003" name="Nature">
        <title>The DNA sequence and analysis of human chromosome 6.</title>
        <authorList>
            <person name="Mungall A.J."/>
            <person name="Palmer S.A."/>
            <person name="Sims S.K."/>
            <person name="Edwards C.A."/>
            <person name="Ashurst J.L."/>
            <person name="Wilming L."/>
            <person name="Jones M.C."/>
            <person name="Horton R."/>
            <person name="Hunt S.E."/>
            <person name="Scott C.E."/>
            <person name="Gilbert J.G."/>
            <person name="Clamp M.E."/>
            <person name="Bethel G."/>
            <person name="Milne S."/>
            <person name="Ainscough R."/>
            <person name="Almeida J.P."/>
            <person name="Ambrose K.D."/>
            <person name="Andrews T.D."/>
            <person name="Ashwell R.I."/>
            <person name="Babbage A.K."/>
            <person name="Bagguley C.L."/>
            <person name="Bailey J."/>
            <person name="Banerjee R."/>
            <person name="Barker D.J."/>
            <person name="Barlow K.F."/>
            <person name="Bates K."/>
            <person name="Beare D.M."/>
            <person name="Beasley H."/>
            <person name="Beasley O."/>
            <person name="Bird C.P."/>
            <person name="Blakey S."/>
            <person name="Bray-Allen S."/>
            <person name="Brook J."/>
            <person name="Brown A.J."/>
            <person name="Brown J.Y."/>
            <person name="Burford D.C."/>
            <person name="Burrill W."/>
            <person name="Burton J."/>
            <person name="Carder C."/>
            <person name="Carter N.P."/>
            <person name="Chapman J.C."/>
            <person name="Clark S.Y."/>
            <person name="Clark G."/>
            <person name="Clee C.M."/>
            <person name="Clegg S."/>
            <person name="Cobley V."/>
            <person name="Collier R.E."/>
            <person name="Collins J.E."/>
            <person name="Colman L.K."/>
            <person name="Corby N.R."/>
            <person name="Coville G.J."/>
            <person name="Culley K.M."/>
            <person name="Dhami P."/>
            <person name="Davies J."/>
            <person name="Dunn M."/>
            <person name="Earthrowl M.E."/>
            <person name="Ellington A.E."/>
            <person name="Evans K.A."/>
            <person name="Faulkner L."/>
            <person name="Francis M.D."/>
            <person name="Frankish A."/>
            <person name="Frankland J."/>
            <person name="French L."/>
            <person name="Garner P."/>
            <person name="Garnett J."/>
            <person name="Ghori M.J."/>
            <person name="Gilby L.M."/>
            <person name="Gillson C.J."/>
            <person name="Glithero R.J."/>
            <person name="Grafham D.V."/>
            <person name="Grant M."/>
            <person name="Gribble S."/>
            <person name="Griffiths C."/>
            <person name="Griffiths M."/>
            <person name="Hall R."/>
            <person name="Halls K.S."/>
            <person name="Hammond S."/>
            <person name="Harley J.L."/>
            <person name="Hart E.A."/>
            <person name="Heath P.D."/>
            <person name="Heathcott R."/>
            <person name="Holmes S.J."/>
            <person name="Howden P.J."/>
            <person name="Howe K.L."/>
            <person name="Howell G.R."/>
            <person name="Huckle E."/>
            <person name="Humphray S.J."/>
            <person name="Humphries M.D."/>
            <person name="Hunt A.R."/>
            <person name="Johnson C.M."/>
            <person name="Joy A.A."/>
            <person name="Kay M."/>
            <person name="Keenan S.J."/>
            <person name="Kimberley A.M."/>
            <person name="King A."/>
            <person name="Laird G.K."/>
            <person name="Langford C."/>
            <person name="Lawlor S."/>
            <person name="Leongamornlert D.A."/>
            <person name="Leversha M."/>
            <person name="Lloyd C.R."/>
            <person name="Lloyd D.M."/>
            <person name="Loveland J.E."/>
            <person name="Lovell J."/>
            <person name="Martin S."/>
            <person name="Mashreghi-Mohammadi M."/>
            <person name="Maslen G.L."/>
            <person name="Matthews L."/>
            <person name="McCann O.T."/>
            <person name="McLaren S.J."/>
            <person name="McLay K."/>
            <person name="McMurray A."/>
            <person name="Moore M.J."/>
            <person name="Mullikin J.C."/>
            <person name="Niblett D."/>
            <person name="Nickerson T."/>
            <person name="Novik K.L."/>
            <person name="Oliver K."/>
            <person name="Overton-Larty E.K."/>
            <person name="Parker A."/>
            <person name="Patel R."/>
            <person name="Pearce A.V."/>
            <person name="Peck A.I."/>
            <person name="Phillimore B."/>
            <person name="Phillips S."/>
            <person name="Plumb R.W."/>
            <person name="Porter K.M."/>
            <person name="Ramsey Y."/>
            <person name="Ranby S.A."/>
            <person name="Rice C.M."/>
            <person name="Ross M.T."/>
            <person name="Searle S.M."/>
            <person name="Sehra H.K."/>
            <person name="Sheridan E."/>
            <person name="Skuce C.D."/>
            <person name="Smith S."/>
            <person name="Smith M."/>
            <person name="Spraggon L."/>
            <person name="Squares S.L."/>
            <person name="Steward C.A."/>
            <person name="Sycamore N."/>
            <person name="Tamlyn-Hall G."/>
            <person name="Tester J."/>
            <person name="Theaker A.J."/>
            <person name="Thomas D.W."/>
            <person name="Thorpe A."/>
            <person name="Tracey A."/>
            <person name="Tromans A."/>
            <person name="Tubby B."/>
            <person name="Wall M."/>
            <person name="Wallis J.M."/>
            <person name="West A.P."/>
            <person name="White S.S."/>
            <person name="Whitehead S.L."/>
            <person name="Whittaker H."/>
            <person name="Wild A."/>
            <person name="Willey D.J."/>
            <person name="Wilmer T.E."/>
            <person name="Wood J.M."/>
            <person name="Wray P.W."/>
            <person name="Wyatt J.C."/>
            <person name="Young L."/>
            <person name="Younger R.M."/>
            <person name="Bentley D.R."/>
            <person name="Coulson A."/>
            <person name="Durbin R."/>
            <person name="Hubbard T."/>
            <person name="Sulston J.E."/>
            <person name="Dunham I."/>
            <person name="Rogers J."/>
            <person name="Beck S."/>
        </authorList>
    </citation>
    <scope>NUCLEOTIDE SEQUENCE [LARGE SCALE GENOMIC DNA]</scope>
</reference>
<dbReference type="ExpressionAtlas" id="A0A087WVJ7">
    <property type="expression patterns" value="baseline and differential"/>
</dbReference>
<protein>
    <submittedName>
        <fullName evidence="2">Collagen type XIX alpha 1 chain</fullName>
    </submittedName>
</protein>
<dbReference type="GeneTree" id="ENSGT00940000158276"/>
<gene>
    <name evidence="2" type="primary">COL19A1</name>
</gene>
<dbReference type="EMBL" id="KF510956">
    <property type="status" value="NOT_ANNOTATED_CDS"/>
    <property type="molecule type" value="Genomic_DNA"/>
</dbReference>
<evidence type="ECO:0000313" key="2">
    <source>
        <dbReference type="Ensembl" id="ENSP00000479481.1"/>
    </source>
</evidence>
<name>A0A087WVJ7_HUMAN</name>
<dbReference type="EMBL" id="AL160262">
    <property type="status" value="NOT_ANNOTATED_CDS"/>
    <property type="molecule type" value="Genomic_DNA"/>
</dbReference>
<sequence>MRLTGPWKLWLWMSIFLLPASTSVTVRDKTGIQANSLPNHQMLFIAFKSLKQILLRLKRP</sequence>
<dbReference type="Ensembl" id="ENST00000478620.2">
    <property type="protein sequence ID" value="ENSP00000479481.1"/>
    <property type="gene ID" value="ENSG00000082293.13"/>
</dbReference>
<dbReference type="Bgee" id="ENSG00000082293">
    <property type="expression patterns" value="Expressed in male germ line stem cell (sensu Vertebrata) in testis and 110 other cell types or tissues"/>
</dbReference>
<feature type="chain" id="PRO_5001831935" evidence="1">
    <location>
        <begin position="23"/>
        <end position="60"/>
    </location>
</feature>
<dbReference type="EMBL" id="KF495697">
    <property type="status" value="NOT_ANNOTATED_CDS"/>
    <property type="molecule type" value="Genomic_DNA"/>
</dbReference>
<dbReference type="OpenTargets" id="ENSG00000082293"/>
<dbReference type="Proteomes" id="UP000005640">
    <property type="component" value="Chromosome 6"/>
</dbReference>
<keyword evidence="1" id="KW-0732">Signal</keyword>
<accession>A0A087WVJ7</accession>
<dbReference type="EMBL" id="AL118519">
    <property type="status" value="NOT_ANNOTATED_CDS"/>
    <property type="molecule type" value="Genomic_DNA"/>
</dbReference>